<gene>
    <name evidence="1" type="ORF">JCM19302_203</name>
</gene>
<dbReference type="EMBL" id="BBNS01000032">
    <property type="protein sequence ID" value="GAL72843.1"/>
    <property type="molecule type" value="Genomic_DNA"/>
</dbReference>
<accession>A0A090W9G6</accession>
<dbReference type="AlphaFoldDB" id="A0A090W9G6"/>
<protein>
    <submittedName>
        <fullName evidence="1">Enoyl-[acyl-carrier-protein] reductase</fullName>
        <ecNumber evidence="1">1.3.1.9</ecNumber>
    </submittedName>
</protein>
<dbReference type="EC" id="1.3.1.9" evidence="1"/>
<name>A0A090W9G6_9FLAO</name>
<organism evidence="1 2">
    <name type="scientific">Jejuia pallidilutea</name>
    <dbReference type="NCBI Taxonomy" id="504487"/>
    <lineage>
        <taxon>Bacteria</taxon>
        <taxon>Pseudomonadati</taxon>
        <taxon>Bacteroidota</taxon>
        <taxon>Flavobacteriia</taxon>
        <taxon>Flavobacteriales</taxon>
        <taxon>Flavobacteriaceae</taxon>
        <taxon>Jejuia</taxon>
    </lineage>
</organism>
<dbReference type="GO" id="GO:0004318">
    <property type="term" value="F:enoyl-[acyl-carrier-protein] reductase (NADH) activity"/>
    <property type="evidence" value="ECO:0007669"/>
    <property type="project" value="UniProtKB-EC"/>
</dbReference>
<keyword evidence="1" id="KW-0560">Oxidoreductase</keyword>
<dbReference type="Proteomes" id="UP000029646">
    <property type="component" value="Unassembled WGS sequence"/>
</dbReference>
<sequence length="46" mass="5157">MDCANYTVTLFSDLTKRVTLQNLYNDGGFSNMGVSDAVMEAFMKEQ</sequence>
<comment type="caution">
    <text evidence="1">The sequence shown here is derived from an EMBL/GenBank/DDBJ whole genome shotgun (WGS) entry which is preliminary data.</text>
</comment>
<evidence type="ECO:0000313" key="2">
    <source>
        <dbReference type="Proteomes" id="UP000029646"/>
    </source>
</evidence>
<proteinExistence type="predicted"/>
<evidence type="ECO:0000313" key="1">
    <source>
        <dbReference type="EMBL" id="GAL72843.1"/>
    </source>
</evidence>
<reference evidence="1 2" key="1">
    <citation type="journal article" date="2014" name="Genome Announc.">
        <title>Draft Genome Sequence of Marine Flavobacterium Jejuia pallidilutea Strain 11shimoA1 and Pigmentation Mutants.</title>
        <authorList>
            <person name="Takatani N."/>
            <person name="Nakanishi M."/>
            <person name="Meirelles P."/>
            <person name="Mino S."/>
            <person name="Suda W."/>
            <person name="Oshima K."/>
            <person name="Hattori M."/>
            <person name="Ohkuma M."/>
            <person name="Hosokawa M."/>
            <person name="Miyashita K."/>
            <person name="Thompson F.L."/>
            <person name="Niwa A."/>
            <person name="Sawabe T."/>
            <person name="Sawabe T."/>
        </authorList>
    </citation>
    <scope>NUCLEOTIDE SEQUENCE [LARGE SCALE GENOMIC DNA]</scope>
    <source>
        <strain evidence="2">JCM19302</strain>
    </source>
</reference>